<feature type="compositionally biased region" description="Basic and acidic residues" evidence="1">
    <location>
        <begin position="74"/>
        <end position="84"/>
    </location>
</feature>
<dbReference type="InterPro" id="IPR003789">
    <property type="entry name" value="Asn/Gln_tRNA_amidoTrase-B-like"/>
</dbReference>
<dbReference type="Gene3D" id="1.10.10.410">
    <property type="match status" value="1"/>
</dbReference>
<gene>
    <name evidence="2" type="ORF">AN218_17250</name>
</gene>
<comment type="caution">
    <text evidence="2">The sequence shown here is derived from an EMBL/GenBank/DDBJ whole genome shotgun (WGS) entry which is preliminary data.</text>
</comment>
<dbReference type="AlphaFoldDB" id="A0A1E7L300"/>
<dbReference type="RefSeq" id="WP_070017781.1">
    <property type="nucleotide sequence ID" value="NZ_LJGW01000293.1"/>
</dbReference>
<evidence type="ECO:0000313" key="2">
    <source>
        <dbReference type="EMBL" id="OEV10501.1"/>
    </source>
</evidence>
<dbReference type="GO" id="GO:0016740">
    <property type="term" value="F:transferase activity"/>
    <property type="evidence" value="ECO:0007669"/>
    <property type="project" value="UniProtKB-KW"/>
</dbReference>
<reference evidence="2 3" key="1">
    <citation type="journal article" date="2016" name="Front. Microbiol.">
        <title>Comparative Genomics Analysis of Streptomyces Species Reveals Their Adaptation to the Marine Environment and Their Diversity at the Genomic Level.</title>
        <authorList>
            <person name="Tian X."/>
            <person name="Zhang Z."/>
            <person name="Yang T."/>
            <person name="Chen M."/>
            <person name="Li J."/>
            <person name="Chen F."/>
            <person name="Yang J."/>
            <person name="Li W."/>
            <person name="Zhang B."/>
            <person name="Zhang Z."/>
            <person name="Wu J."/>
            <person name="Zhang C."/>
            <person name="Long L."/>
            <person name="Xiao J."/>
        </authorList>
    </citation>
    <scope>NUCLEOTIDE SEQUENCE [LARGE SCALE GENOMIC DNA]</scope>
    <source>
        <strain evidence="2 3">SCSIO 10429</strain>
    </source>
</reference>
<keyword evidence="2" id="KW-0808">Transferase</keyword>
<dbReference type="Gene3D" id="1.10.1510.10">
    <property type="entry name" value="Uncharacterised protein YqeY/AIM41 PF09424, N-terminal domain"/>
    <property type="match status" value="1"/>
</dbReference>
<proteinExistence type="predicted"/>
<dbReference type="PANTHER" id="PTHR28055">
    <property type="entry name" value="ALTERED INHERITANCE OF MITOCHONDRIA PROTEIN 41, MITOCHONDRIAL"/>
    <property type="match status" value="1"/>
</dbReference>
<dbReference type="InterPro" id="IPR019004">
    <property type="entry name" value="YqeY/Aim41"/>
</dbReference>
<dbReference type="InterPro" id="IPR023168">
    <property type="entry name" value="GatB_Yqey_C_2"/>
</dbReference>
<dbReference type="PANTHER" id="PTHR28055:SF1">
    <property type="entry name" value="ALTERED INHERITANCE OF MITOCHONDRIA PROTEIN 41, MITOCHONDRIAL"/>
    <property type="match status" value="1"/>
</dbReference>
<dbReference type="PATRIC" id="fig|518642.10.peg.3453"/>
<dbReference type="InterPro" id="IPR042184">
    <property type="entry name" value="YqeY/Aim41_N"/>
</dbReference>
<sequence>MTTLKSKLQDDLTAAIKDRDELRSATLRMTLAAISKEEVAGKSARELSDDEVQKVITREAKKRREAADAFADGGRAESAERERAEGEILSGYLPAQLTDEELDALVGEAVAEAQAGGAEGPRAMGAVMKIVNPKVQGRAEGGRVAAAVKKRLAAG</sequence>
<protein>
    <submittedName>
        <fullName evidence="2">Glutamyl-tRNA amidotransferase</fullName>
    </submittedName>
</protein>
<dbReference type="EMBL" id="LJGW01000293">
    <property type="protein sequence ID" value="OEV10501.1"/>
    <property type="molecule type" value="Genomic_DNA"/>
</dbReference>
<feature type="region of interest" description="Disordered" evidence="1">
    <location>
        <begin position="63"/>
        <end position="84"/>
    </location>
</feature>
<evidence type="ECO:0000256" key="1">
    <source>
        <dbReference type="SAM" id="MobiDB-lite"/>
    </source>
</evidence>
<dbReference type="GO" id="GO:0016884">
    <property type="term" value="F:carbon-nitrogen ligase activity, with glutamine as amido-N-donor"/>
    <property type="evidence" value="ECO:0007669"/>
    <property type="project" value="InterPro"/>
</dbReference>
<organism evidence="2 3">
    <name type="scientific">Streptomyces nanshensis</name>
    <dbReference type="NCBI Taxonomy" id="518642"/>
    <lineage>
        <taxon>Bacteria</taxon>
        <taxon>Bacillati</taxon>
        <taxon>Actinomycetota</taxon>
        <taxon>Actinomycetes</taxon>
        <taxon>Kitasatosporales</taxon>
        <taxon>Streptomycetaceae</taxon>
        <taxon>Streptomyces</taxon>
    </lineage>
</organism>
<dbReference type="Proteomes" id="UP000176005">
    <property type="component" value="Unassembled WGS sequence"/>
</dbReference>
<dbReference type="Pfam" id="PF09424">
    <property type="entry name" value="YqeY"/>
    <property type="match status" value="1"/>
</dbReference>
<evidence type="ECO:0000313" key="3">
    <source>
        <dbReference type="Proteomes" id="UP000176005"/>
    </source>
</evidence>
<dbReference type="SUPFAM" id="SSF89095">
    <property type="entry name" value="GatB/YqeY motif"/>
    <property type="match status" value="1"/>
</dbReference>
<accession>A0A1E7L300</accession>
<keyword evidence="3" id="KW-1185">Reference proteome</keyword>
<name>A0A1E7L300_9ACTN</name>